<dbReference type="AlphaFoldDB" id="A0A9Q4FXX0"/>
<keyword evidence="2" id="KW-1185">Reference proteome</keyword>
<evidence type="ECO:0000313" key="2">
    <source>
        <dbReference type="Proteomes" id="UP001057753"/>
    </source>
</evidence>
<accession>A0A9Q4FXX0</accession>
<comment type="caution">
    <text evidence="1">The sequence shown here is derived from an EMBL/GenBank/DDBJ whole genome shotgun (WGS) entry which is preliminary data.</text>
</comment>
<organism evidence="1 2">
    <name type="scientific">Salipaludibacillus agaradhaerens</name>
    <name type="common">Bacillus agaradhaerens</name>
    <dbReference type="NCBI Taxonomy" id="76935"/>
    <lineage>
        <taxon>Bacteria</taxon>
        <taxon>Bacillati</taxon>
        <taxon>Bacillota</taxon>
        <taxon>Bacilli</taxon>
        <taxon>Bacillales</taxon>
        <taxon>Bacillaceae</taxon>
    </lineage>
</organism>
<evidence type="ECO:0000313" key="1">
    <source>
        <dbReference type="EMBL" id="MCR6095761.1"/>
    </source>
</evidence>
<proteinExistence type="predicted"/>
<name>A0A9Q4FXX0_SALAG</name>
<protein>
    <submittedName>
        <fullName evidence="1">Uncharacterized protein</fullName>
    </submittedName>
</protein>
<dbReference type="EMBL" id="JABXYM010000001">
    <property type="protein sequence ID" value="MCR6095761.1"/>
    <property type="molecule type" value="Genomic_DNA"/>
</dbReference>
<dbReference type="Proteomes" id="UP001057753">
    <property type="component" value="Unassembled WGS sequence"/>
</dbReference>
<dbReference type="RefSeq" id="WP_257820500.1">
    <property type="nucleotide sequence ID" value="NZ_JABXYM010000001.1"/>
</dbReference>
<gene>
    <name evidence="1" type="ORF">HXA33_04325</name>
</gene>
<sequence length="174" mass="19996">MLTVTFSYSTIRGISPILFDHGFTFHDDHYRKTLTSAPIDIVFKHHNSDHNLILTCEDDIPFNCCKELYYLVDELATDLSAKIDDKKALLGYDQQGEPAYLYHGFQKWANYIDKARQRSMAGTNVEVWQHNKRLARGILVHSTVDNNDSYTLITSEGEQIFSGDSLTVYPVEER</sequence>
<reference evidence="1" key="1">
    <citation type="submission" date="2020-06" db="EMBL/GenBank/DDBJ databases">
        <title>Insight into the genomes of haloalkaliphilic bacilli from Kenyan soda lakes.</title>
        <authorList>
            <person name="Mwirichia R."/>
            <person name="Villamizar G.C."/>
            <person name="Poehlein A."/>
            <person name="Mugweru J."/>
            <person name="Kipnyargis A."/>
            <person name="Kiplimo D."/>
            <person name="Orwa P."/>
            <person name="Daniel R."/>
        </authorList>
    </citation>
    <scope>NUCLEOTIDE SEQUENCE</scope>
    <source>
        <strain evidence="1">B1096_S55</strain>
    </source>
</reference>